<keyword evidence="3" id="KW-1185">Reference proteome</keyword>
<sequence length="158" mass="17838">MLTQQLSSHPKLTTILPYLTNLTPRPSELHPACPAKDRLEQWQPHPSVVTLRGWNESTRASYGAGLLVYHVFCDSRNIMEEEQVPADTNLISNFISSLARSYLGKTIQGYIYSMHAWHTLNGLPWILHEDQIATMLKGASKITPPSSKQNFASQSQHR</sequence>
<organism evidence="2 3">
    <name type="scientific">Pisolithus tinctorius Marx 270</name>
    <dbReference type="NCBI Taxonomy" id="870435"/>
    <lineage>
        <taxon>Eukaryota</taxon>
        <taxon>Fungi</taxon>
        <taxon>Dikarya</taxon>
        <taxon>Basidiomycota</taxon>
        <taxon>Agaricomycotina</taxon>
        <taxon>Agaricomycetes</taxon>
        <taxon>Agaricomycetidae</taxon>
        <taxon>Boletales</taxon>
        <taxon>Sclerodermatineae</taxon>
        <taxon>Pisolithaceae</taxon>
        <taxon>Pisolithus</taxon>
    </lineage>
</organism>
<dbReference type="Gene3D" id="1.10.150.130">
    <property type="match status" value="1"/>
</dbReference>
<accession>A0A0C3NE78</accession>
<gene>
    <name evidence="2" type="ORF">M404DRAFT_155141</name>
</gene>
<dbReference type="HOGENOM" id="CLU_003292_7_3_1"/>
<dbReference type="AlphaFoldDB" id="A0A0C3NE78"/>
<dbReference type="EMBL" id="KN832005">
    <property type="protein sequence ID" value="KIN99399.1"/>
    <property type="molecule type" value="Genomic_DNA"/>
</dbReference>
<dbReference type="OrthoDB" id="2664079at2759"/>
<dbReference type="GO" id="GO:0003677">
    <property type="term" value="F:DNA binding"/>
    <property type="evidence" value="ECO:0007669"/>
    <property type="project" value="UniProtKB-KW"/>
</dbReference>
<keyword evidence="1" id="KW-0238">DNA-binding</keyword>
<dbReference type="STRING" id="870435.A0A0C3NE78"/>
<name>A0A0C3NE78_PISTI</name>
<dbReference type="InParanoid" id="A0A0C3NE78"/>
<proteinExistence type="predicted"/>
<dbReference type="SUPFAM" id="SSF47823">
    <property type="entry name" value="lambda integrase-like, N-terminal domain"/>
    <property type="match status" value="1"/>
</dbReference>
<evidence type="ECO:0000313" key="2">
    <source>
        <dbReference type="EMBL" id="KIN99399.1"/>
    </source>
</evidence>
<protein>
    <submittedName>
        <fullName evidence="2">Uncharacterized protein</fullName>
    </submittedName>
</protein>
<reference evidence="3" key="2">
    <citation type="submission" date="2015-01" db="EMBL/GenBank/DDBJ databases">
        <title>Evolutionary Origins and Diversification of the Mycorrhizal Mutualists.</title>
        <authorList>
            <consortium name="DOE Joint Genome Institute"/>
            <consortium name="Mycorrhizal Genomics Consortium"/>
            <person name="Kohler A."/>
            <person name="Kuo A."/>
            <person name="Nagy L.G."/>
            <person name="Floudas D."/>
            <person name="Copeland A."/>
            <person name="Barry K.W."/>
            <person name="Cichocki N."/>
            <person name="Veneault-Fourrey C."/>
            <person name="LaButti K."/>
            <person name="Lindquist E.A."/>
            <person name="Lipzen A."/>
            <person name="Lundell T."/>
            <person name="Morin E."/>
            <person name="Murat C."/>
            <person name="Riley R."/>
            <person name="Ohm R."/>
            <person name="Sun H."/>
            <person name="Tunlid A."/>
            <person name="Henrissat B."/>
            <person name="Grigoriev I.V."/>
            <person name="Hibbett D.S."/>
            <person name="Martin F."/>
        </authorList>
    </citation>
    <scope>NUCLEOTIDE SEQUENCE [LARGE SCALE GENOMIC DNA]</scope>
    <source>
        <strain evidence="3">Marx 270</strain>
    </source>
</reference>
<evidence type="ECO:0000256" key="1">
    <source>
        <dbReference type="ARBA" id="ARBA00023125"/>
    </source>
</evidence>
<dbReference type="InterPro" id="IPR010998">
    <property type="entry name" value="Integrase_recombinase_N"/>
</dbReference>
<dbReference type="Proteomes" id="UP000054217">
    <property type="component" value="Unassembled WGS sequence"/>
</dbReference>
<reference evidence="2 3" key="1">
    <citation type="submission" date="2014-04" db="EMBL/GenBank/DDBJ databases">
        <authorList>
            <consortium name="DOE Joint Genome Institute"/>
            <person name="Kuo A."/>
            <person name="Kohler A."/>
            <person name="Costa M.D."/>
            <person name="Nagy L.G."/>
            <person name="Floudas D."/>
            <person name="Copeland A."/>
            <person name="Barry K.W."/>
            <person name="Cichocki N."/>
            <person name="Veneault-Fourrey C."/>
            <person name="LaButti K."/>
            <person name="Lindquist E.A."/>
            <person name="Lipzen A."/>
            <person name="Lundell T."/>
            <person name="Morin E."/>
            <person name="Murat C."/>
            <person name="Sun H."/>
            <person name="Tunlid A."/>
            <person name="Henrissat B."/>
            <person name="Grigoriev I.V."/>
            <person name="Hibbett D.S."/>
            <person name="Martin F."/>
            <person name="Nordberg H.P."/>
            <person name="Cantor M.N."/>
            <person name="Hua S.X."/>
        </authorList>
    </citation>
    <scope>NUCLEOTIDE SEQUENCE [LARGE SCALE GENOMIC DNA]</scope>
    <source>
        <strain evidence="2 3">Marx 270</strain>
    </source>
</reference>
<evidence type="ECO:0000313" key="3">
    <source>
        <dbReference type="Proteomes" id="UP000054217"/>
    </source>
</evidence>